<dbReference type="InterPro" id="IPR006236">
    <property type="entry name" value="PGDH"/>
</dbReference>
<evidence type="ECO:0000256" key="4">
    <source>
        <dbReference type="ARBA" id="ARBA00021582"/>
    </source>
</evidence>
<dbReference type="GO" id="GO:0051287">
    <property type="term" value="F:NAD binding"/>
    <property type="evidence" value="ECO:0007669"/>
    <property type="project" value="InterPro"/>
</dbReference>
<keyword evidence="5" id="KW-0028">Amino-acid biosynthesis</keyword>
<dbReference type="InterPro" id="IPR045865">
    <property type="entry name" value="ACT-like_dom_sf"/>
</dbReference>
<dbReference type="SUPFAM" id="SSF55021">
    <property type="entry name" value="ACT-like"/>
    <property type="match status" value="1"/>
</dbReference>
<organism evidence="11">
    <name type="scientific">marine metagenome</name>
    <dbReference type="NCBI Taxonomy" id="408172"/>
    <lineage>
        <taxon>unclassified sequences</taxon>
        <taxon>metagenomes</taxon>
        <taxon>ecological metagenomes</taxon>
    </lineage>
</organism>
<evidence type="ECO:0000313" key="11">
    <source>
        <dbReference type="EMBL" id="SUZ94225.1"/>
    </source>
</evidence>
<dbReference type="InterPro" id="IPR002912">
    <property type="entry name" value="ACT_dom"/>
</dbReference>
<dbReference type="EC" id="1.1.1.95" evidence="3"/>
<keyword evidence="6" id="KW-0560">Oxidoreductase</keyword>
<dbReference type="InterPro" id="IPR050857">
    <property type="entry name" value="D-2-hydroxyacid_DH"/>
</dbReference>
<evidence type="ECO:0000256" key="9">
    <source>
        <dbReference type="ARBA" id="ARBA00048731"/>
    </source>
</evidence>
<dbReference type="UniPathway" id="UPA00135">
    <property type="reaction ID" value="UER00196"/>
</dbReference>
<dbReference type="CDD" id="cd12173">
    <property type="entry name" value="PGDH_4"/>
    <property type="match status" value="1"/>
</dbReference>
<dbReference type="InterPro" id="IPR045626">
    <property type="entry name" value="PGDH_ASB_dom"/>
</dbReference>
<dbReference type="FunFam" id="3.40.50.720:FF:000021">
    <property type="entry name" value="D-3-phosphoglycerate dehydrogenase"/>
    <property type="match status" value="1"/>
</dbReference>
<comment type="pathway">
    <text evidence="1">Amino-acid biosynthesis; L-serine biosynthesis; L-serine from 3-phospho-D-glycerate: step 1/3.</text>
</comment>
<evidence type="ECO:0000259" key="10">
    <source>
        <dbReference type="PROSITE" id="PS51671"/>
    </source>
</evidence>
<dbReference type="NCBIfam" id="TIGR01327">
    <property type="entry name" value="PGDH"/>
    <property type="match status" value="1"/>
</dbReference>
<dbReference type="PROSITE" id="PS00065">
    <property type="entry name" value="D_2_HYDROXYACID_DH_1"/>
    <property type="match status" value="1"/>
</dbReference>
<dbReference type="Gene3D" id="3.30.70.260">
    <property type="match status" value="1"/>
</dbReference>
<evidence type="ECO:0000256" key="2">
    <source>
        <dbReference type="ARBA" id="ARBA00005854"/>
    </source>
</evidence>
<dbReference type="PANTHER" id="PTHR42789">
    <property type="entry name" value="D-ISOMER SPECIFIC 2-HYDROXYACID DEHYDROGENASE FAMILY PROTEIN (AFU_ORTHOLOGUE AFUA_6G10090)"/>
    <property type="match status" value="1"/>
</dbReference>
<evidence type="ECO:0000256" key="3">
    <source>
        <dbReference type="ARBA" id="ARBA00013143"/>
    </source>
</evidence>
<keyword evidence="7" id="KW-0520">NAD</keyword>
<dbReference type="GO" id="GO:0004617">
    <property type="term" value="F:phosphoglycerate dehydrogenase activity"/>
    <property type="evidence" value="ECO:0007669"/>
    <property type="project" value="UniProtKB-EC"/>
</dbReference>
<dbReference type="InterPro" id="IPR029752">
    <property type="entry name" value="D-isomer_DH_CS1"/>
</dbReference>
<dbReference type="InterPro" id="IPR036291">
    <property type="entry name" value="NAD(P)-bd_dom_sf"/>
</dbReference>
<evidence type="ECO:0000256" key="7">
    <source>
        <dbReference type="ARBA" id="ARBA00023027"/>
    </source>
</evidence>
<evidence type="ECO:0000256" key="6">
    <source>
        <dbReference type="ARBA" id="ARBA00023002"/>
    </source>
</evidence>
<evidence type="ECO:0000256" key="8">
    <source>
        <dbReference type="ARBA" id="ARBA00023299"/>
    </source>
</evidence>
<feature type="domain" description="ACT" evidence="10">
    <location>
        <begin position="452"/>
        <end position="526"/>
    </location>
</feature>
<dbReference type="PROSITE" id="PS00671">
    <property type="entry name" value="D_2_HYDROXYACID_DH_3"/>
    <property type="match status" value="1"/>
</dbReference>
<dbReference type="PROSITE" id="PS51671">
    <property type="entry name" value="ACT"/>
    <property type="match status" value="1"/>
</dbReference>
<dbReference type="Pfam" id="PF02826">
    <property type="entry name" value="2-Hacid_dh_C"/>
    <property type="match status" value="1"/>
</dbReference>
<gene>
    <name evidence="11" type="ORF">METZ01_LOCUS47079</name>
</gene>
<dbReference type="Gene3D" id="3.40.50.720">
    <property type="entry name" value="NAD(P)-binding Rossmann-like Domain"/>
    <property type="match status" value="2"/>
</dbReference>
<reference evidence="11" key="1">
    <citation type="submission" date="2018-05" db="EMBL/GenBank/DDBJ databases">
        <authorList>
            <person name="Lanie J.A."/>
            <person name="Ng W.-L."/>
            <person name="Kazmierczak K.M."/>
            <person name="Andrzejewski T.M."/>
            <person name="Davidsen T.M."/>
            <person name="Wayne K.J."/>
            <person name="Tettelin H."/>
            <person name="Glass J.I."/>
            <person name="Rusch D."/>
            <person name="Podicherti R."/>
            <person name="Tsui H.-C.T."/>
            <person name="Winkler M.E."/>
        </authorList>
    </citation>
    <scope>NUCLEOTIDE SEQUENCE</scope>
</reference>
<comment type="catalytic activity">
    <reaction evidence="9">
        <text>(2R)-3-phosphoglycerate + NAD(+) = 3-phosphooxypyruvate + NADH + H(+)</text>
        <dbReference type="Rhea" id="RHEA:12641"/>
        <dbReference type="ChEBI" id="CHEBI:15378"/>
        <dbReference type="ChEBI" id="CHEBI:18110"/>
        <dbReference type="ChEBI" id="CHEBI:57540"/>
        <dbReference type="ChEBI" id="CHEBI:57945"/>
        <dbReference type="ChEBI" id="CHEBI:58272"/>
        <dbReference type="EC" id="1.1.1.95"/>
    </reaction>
</comment>
<dbReference type="CDD" id="cd04902">
    <property type="entry name" value="ACT_3PGDH-xct"/>
    <property type="match status" value="1"/>
</dbReference>
<keyword evidence="8" id="KW-0718">Serine biosynthesis</keyword>
<dbReference type="SUPFAM" id="SSF143548">
    <property type="entry name" value="Serine metabolism enzymes domain"/>
    <property type="match status" value="1"/>
</dbReference>
<dbReference type="InterPro" id="IPR006140">
    <property type="entry name" value="D-isomer_DH_NAD-bd"/>
</dbReference>
<dbReference type="GO" id="GO:0006564">
    <property type="term" value="P:L-serine biosynthetic process"/>
    <property type="evidence" value="ECO:0007669"/>
    <property type="project" value="UniProtKB-KW"/>
</dbReference>
<dbReference type="SUPFAM" id="SSF52283">
    <property type="entry name" value="Formate/glycerate dehydrogenase catalytic domain-like"/>
    <property type="match status" value="1"/>
</dbReference>
<dbReference type="InterPro" id="IPR029009">
    <property type="entry name" value="ASB_dom_sf"/>
</dbReference>
<evidence type="ECO:0000256" key="5">
    <source>
        <dbReference type="ARBA" id="ARBA00022605"/>
    </source>
</evidence>
<dbReference type="AlphaFoldDB" id="A0A381RQS0"/>
<protein>
    <recommendedName>
        <fullName evidence="4">D-3-phosphoglycerate dehydrogenase</fullName>
        <ecNumber evidence="3">1.1.1.95</ecNumber>
    </recommendedName>
</protein>
<dbReference type="Pfam" id="PF19304">
    <property type="entry name" value="PGDH_inter"/>
    <property type="match status" value="1"/>
</dbReference>
<dbReference type="PANTHER" id="PTHR42789:SF1">
    <property type="entry name" value="D-ISOMER SPECIFIC 2-HYDROXYACID DEHYDROGENASE FAMILY PROTEIN (AFU_ORTHOLOGUE AFUA_6G10090)"/>
    <property type="match status" value="1"/>
</dbReference>
<sequence>MKVLLSDQITDAGMAILTDAGLDIVYLPNGTPEEKQTAAQDVHGWIIRSGTNITADMIQSSKNLLVIGRAGVGVDNIDFPSASRKGVVVMNTPDVNTISAAEHTVALMLTLSRNIHLGHSGLEKGEWNRHHLVGTELRNKTLGIVGLGKIGREVMDRCRSFGMNIIGYDPFVNQDMFRENEIKIVDLDTLTETADFITLHVPLNEHTRDLFNYDRLCRMKSSARIINVARGGIINELDLAKAVTEQKIGGAAIDVFTSEPIDGDHPLVGIPKIVLSPHLGASTKEAKEGVSSAICEQVRDCLLHDKLTNALNMPISDLAKLKEIQPFLDLAEMLGQIQFQIAKGPISHISIECYGTADEIKPISLACIKGLLQSQVPERINYINAESIAQELGLEIDINYSTVKSSYINLISTKVTINKTVYKLDGSVFDDHRPRLVNILGREMEVTPRGTLLLVENNDVPGVIGNVGTLLGNLNINIAAYLLNRSGEEGKAFAVIRVDNRLSNDDLNKLSEIQDIQSVNQIHLLN</sequence>
<evidence type="ECO:0000256" key="1">
    <source>
        <dbReference type="ARBA" id="ARBA00005216"/>
    </source>
</evidence>
<dbReference type="Gene3D" id="3.30.1330.90">
    <property type="entry name" value="D-3-phosphoglycerate dehydrogenase, domain 3"/>
    <property type="match status" value="1"/>
</dbReference>
<dbReference type="InterPro" id="IPR029753">
    <property type="entry name" value="D-isomer_DH_CS"/>
</dbReference>
<accession>A0A381RQS0</accession>
<comment type="similarity">
    <text evidence="2">Belongs to the D-isomer specific 2-hydroxyacid dehydrogenase family.</text>
</comment>
<proteinExistence type="inferred from homology"/>
<dbReference type="InterPro" id="IPR006139">
    <property type="entry name" value="D-isomer_2_OHA_DH_cat_dom"/>
</dbReference>
<dbReference type="Pfam" id="PF00389">
    <property type="entry name" value="2-Hacid_dh"/>
    <property type="match status" value="1"/>
</dbReference>
<dbReference type="SUPFAM" id="SSF51735">
    <property type="entry name" value="NAD(P)-binding Rossmann-fold domains"/>
    <property type="match status" value="1"/>
</dbReference>
<name>A0A381RQS0_9ZZZZ</name>
<dbReference type="EMBL" id="UINC01002215">
    <property type="protein sequence ID" value="SUZ94225.1"/>
    <property type="molecule type" value="Genomic_DNA"/>
</dbReference>